<feature type="region of interest" description="Disordered" evidence="1">
    <location>
        <begin position="378"/>
        <end position="426"/>
    </location>
</feature>
<dbReference type="InterPro" id="IPR013087">
    <property type="entry name" value="Znf_C2H2_type"/>
</dbReference>
<evidence type="ECO:0000259" key="3">
    <source>
        <dbReference type="SMART" id="SM00451"/>
    </source>
</evidence>
<proteinExistence type="predicted"/>
<dbReference type="Proteomes" id="UP000251960">
    <property type="component" value="Chromosome 7"/>
</dbReference>
<dbReference type="AlphaFoldDB" id="A0A3L6E0X0"/>
<dbReference type="PANTHER" id="PTHR47487:SF11">
    <property type="entry name" value="OS09G0421800 PROTEIN"/>
    <property type="match status" value="1"/>
</dbReference>
<feature type="domain" description="C2H2-type" evidence="2">
    <location>
        <begin position="431"/>
        <end position="455"/>
    </location>
</feature>
<feature type="domain" description="C2H2-type" evidence="2">
    <location>
        <begin position="541"/>
        <end position="565"/>
    </location>
</feature>
<dbReference type="SUPFAM" id="SSF57667">
    <property type="entry name" value="beta-beta-alpha zinc fingers"/>
    <property type="match status" value="3"/>
</dbReference>
<feature type="region of interest" description="Disordered" evidence="1">
    <location>
        <begin position="257"/>
        <end position="295"/>
    </location>
</feature>
<feature type="domain" description="U1-type" evidence="3">
    <location>
        <begin position="428"/>
        <end position="462"/>
    </location>
</feature>
<reference evidence="4" key="1">
    <citation type="journal article" date="2018" name="Nat. Genet.">
        <title>Extensive intraspecific gene order and gene structural variations between Mo17 and other maize genomes.</title>
        <authorList>
            <person name="Sun S."/>
            <person name="Zhou Y."/>
            <person name="Chen J."/>
            <person name="Shi J."/>
            <person name="Zhao H."/>
            <person name="Zhao H."/>
            <person name="Song W."/>
            <person name="Zhang M."/>
            <person name="Cui Y."/>
            <person name="Dong X."/>
            <person name="Liu H."/>
            <person name="Ma X."/>
            <person name="Jiao Y."/>
            <person name="Wang B."/>
            <person name="Wei X."/>
            <person name="Stein J.C."/>
            <person name="Glaubitz J.C."/>
            <person name="Lu F."/>
            <person name="Yu G."/>
            <person name="Liang C."/>
            <person name="Fengler K."/>
            <person name="Li B."/>
            <person name="Rafalski A."/>
            <person name="Schnable P.S."/>
            <person name="Ware D.H."/>
            <person name="Buckler E.S."/>
            <person name="Lai J."/>
        </authorList>
    </citation>
    <scope>NUCLEOTIDE SEQUENCE [LARGE SCALE GENOMIC DNA]</scope>
    <source>
        <tissue evidence="4">Seedling</tissue>
    </source>
</reference>
<feature type="compositionally biased region" description="Low complexity" evidence="1">
    <location>
        <begin position="463"/>
        <end position="472"/>
    </location>
</feature>
<comment type="caution">
    <text evidence="4">The sequence shown here is derived from an EMBL/GenBank/DDBJ whole genome shotgun (WGS) entry which is preliminary data.</text>
</comment>
<feature type="compositionally biased region" description="Polar residues" evidence="1">
    <location>
        <begin position="388"/>
        <end position="400"/>
    </location>
</feature>
<evidence type="ECO:0000259" key="2">
    <source>
        <dbReference type="SMART" id="SM00355"/>
    </source>
</evidence>
<dbReference type="SMART" id="SM00355">
    <property type="entry name" value="ZnF_C2H2"/>
    <property type="match status" value="3"/>
</dbReference>
<dbReference type="Gene3D" id="3.30.160.60">
    <property type="entry name" value="Classic Zinc Finger"/>
    <property type="match status" value="2"/>
</dbReference>
<feature type="domain" description="U1-type" evidence="3">
    <location>
        <begin position="500"/>
        <end position="534"/>
    </location>
</feature>
<feature type="compositionally biased region" description="Basic and acidic residues" evidence="1">
    <location>
        <begin position="157"/>
        <end position="168"/>
    </location>
</feature>
<dbReference type="SMART" id="SM00451">
    <property type="entry name" value="ZnF_U1"/>
    <property type="match status" value="3"/>
</dbReference>
<sequence>MEFASRSRPTTTAADDEENDCLRRFPDHPPSQPQGHGEPNTSGVDAALLARRQKLLLELLKGSIQQGLILRELVETEHAMGFIAGSHNPVPALPQDFLRCWTPSMSTLEAHLRQPCPCGCGNSMAVRAPPVNPHLERSSSEENFIHTACTEQTRPGNDAEQHQEDRSSGVRTHPFNGHFKLCHSPSKQTPVPGKAGVNQMRPSSGHQQAIVWEKIGVEVVHNMQPLNEFKNHSSEGQKAVDSAIEVCVKKPIQQRLQYKPVDQENAANNEHAPEQTRQGNDAEHHQEGRSSGVRTHPFNGYFELCRSPSKQIPLAGKAGINQVRPLSGHQQGVVWEKIGVEVVHNMQPLHEIKNPSSEGRKAIDSGIEDCVKKPMHHRLQYKPVDQENAASNDQKSTEFNEPTAEGTSAGVKRKLTTPSSPVKKQKPLGQWSCTICQANPASQRQLEQHLAGKRHQSNVAALQPSQSNSSSPEPDTKATPARSRIIATNSQQDGKQDVPENRWTCTLCRAKCYTELNYYSHLGGPWHREKAQARREEHLRFYCSVCDLQCNSEKMLESHLGGRRHRETLEARD</sequence>
<feature type="domain" description="U1-type" evidence="3">
    <location>
        <begin position="538"/>
        <end position="572"/>
    </location>
</feature>
<accession>A0A3L6E0X0</accession>
<dbReference type="EMBL" id="NCVQ01000008">
    <property type="protein sequence ID" value="PWZ13953.1"/>
    <property type="molecule type" value="Genomic_DNA"/>
</dbReference>
<dbReference type="Pfam" id="PF12874">
    <property type="entry name" value="zf-met"/>
    <property type="match status" value="3"/>
</dbReference>
<feature type="region of interest" description="Disordered" evidence="1">
    <location>
        <begin position="1"/>
        <end position="42"/>
    </location>
</feature>
<dbReference type="GO" id="GO:0008270">
    <property type="term" value="F:zinc ion binding"/>
    <property type="evidence" value="ECO:0007669"/>
    <property type="project" value="InterPro"/>
</dbReference>
<feature type="region of interest" description="Disordered" evidence="1">
    <location>
        <begin position="445"/>
        <end position="480"/>
    </location>
</feature>
<dbReference type="InterPro" id="IPR003604">
    <property type="entry name" value="Matrin/U1-like-C_Znf_C2H2"/>
</dbReference>
<dbReference type="PANTHER" id="PTHR47487">
    <property type="entry name" value="OS06G0651300 PROTEIN-RELATED"/>
    <property type="match status" value="1"/>
</dbReference>
<protein>
    <recommendedName>
        <fullName evidence="5">C2H2-type domain-containing protein</fullName>
    </recommendedName>
</protein>
<organism evidence="4">
    <name type="scientific">Zea mays</name>
    <name type="common">Maize</name>
    <dbReference type="NCBI Taxonomy" id="4577"/>
    <lineage>
        <taxon>Eukaryota</taxon>
        <taxon>Viridiplantae</taxon>
        <taxon>Streptophyta</taxon>
        <taxon>Embryophyta</taxon>
        <taxon>Tracheophyta</taxon>
        <taxon>Spermatophyta</taxon>
        <taxon>Magnoliopsida</taxon>
        <taxon>Liliopsida</taxon>
        <taxon>Poales</taxon>
        <taxon>Poaceae</taxon>
        <taxon>PACMAD clade</taxon>
        <taxon>Panicoideae</taxon>
        <taxon>Andropogonodae</taxon>
        <taxon>Andropogoneae</taxon>
        <taxon>Tripsacinae</taxon>
        <taxon>Zea</taxon>
    </lineage>
</organism>
<dbReference type="InterPro" id="IPR036236">
    <property type="entry name" value="Znf_C2H2_sf"/>
</dbReference>
<dbReference type="ExpressionAtlas" id="A0A3L6E0X0">
    <property type="expression patterns" value="baseline and differential"/>
</dbReference>
<evidence type="ECO:0000313" key="4">
    <source>
        <dbReference type="EMBL" id="PWZ13953.1"/>
    </source>
</evidence>
<dbReference type="GO" id="GO:0003676">
    <property type="term" value="F:nucleic acid binding"/>
    <property type="evidence" value="ECO:0007669"/>
    <property type="project" value="InterPro"/>
</dbReference>
<feature type="domain" description="C2H2-type" evidence="2">
    <location>
        <begin position="503"/>
        <end position="527"/>
    </location>
</feature>
<evidence type="ECO:0008006" key="5">
    <source>
        <dbReference type="Google" id="ProtNLM"/>
    </source>
</evidence>
<name>A0A3L6E0X0_MAIZE</name>
<evidence type="ECO:0000256" key="1">
    <source>
        <dbReference type="SAM" id="MobiDB-lite"/>
    </source>
</evidence>
<feature type="region of interest" description="Disordered" evidence="1">
    <location>
        <begin position="151"/>
        <end position="203"/>
    </location>
</feature>
<gene>
    <name evidence="4" type="ORF">Zm00014a_036767</name>
</gene>